<evidence type="ECO:0000313" key="1">
    <source>
        <dbReference type="EMBL" id="CAD7415751.1"/>
    </source>
</evidence>
<accession>A0A7R9HCB2</accession>
<sequence length="174" mass="19035">MISSVDLSSASCDIDPCCIDSKYPSTHTNPRFQPLCAVCNPPLFAYSCNLERATDVVPTNFEWSDNNIGSPMASLVLTDSSQLTSDSHHLGIYSSPMASLVLTDSSQLTSDRQHLGGRRDGYEKLLRVPPSRPSLTLSGVTTPTPIIWYTSSDPVRLSVEPSLYLKERRVGDGR</sequence>
<dbReference type="EMBL" id="OD009792">
    <property type="protein sequence ID" value="CAD7415751.1"/>
    <property type="molecule type" value="Genomic_DNA"/>
</dbReference>
<gene>
    <name evidence="1" type="ORF">TPSB3V08_LOCUS10551</name>
</gene>
<proteinExistence type="predicted"/>
<dbReference type="AlphaFoldDB" id="A0A7R9HCB2"/>
<protein>
    <submittedName>
        <fullName evidence="1">Uncharacterized protein</fullName>
    </submittedName>
</protein>
<organism evidence="1">
    <name type="scientific">Timema poppense</name>
    <name type="common">Walking stick</name>
    <dbReference type="NCBI Taxonomy" id="170557"/>
    <lineage>
        <taxon>Eukaryota</taxon>
        <taxon>Metazoa</taxon>
        <taxon>Ecdysozoa</taxon>
        <taxon>Arthropoda</taxon>
        <taxon>Hexapoda</taxon>
        <taxon>Insecta</taxon>
        <taxon>Pterygota</taxon>
        <taxon>Neoptera</taxon>
        <taxon>Polyneoptera</taxon>
        <taxon>Phasmatodea</taxon>
        <taxon>Timematodea</taxon>
        <taxon>Timematoidea</taxon>
        <taxon>Timematidae</taxon>
        <taxon>Timema</taxon>
    </lineage>
</organism>
<reference evidence="1" key="1">
    <citation type="submission" date="2020-11" db="EMBL/GenBank/DDBJ databases">
        <authorList>
            <person name="Tran Van P."/>
        </authorList>
    </citation>
    <scope>NUCLEOTIDE SEQUENCE</scope>
</reference>
<name>A0A7R9HCB2_TIMPO</name>